<comment type="caution">
    <text evidence="18">The sequence shown here is derived from an EMBL/GenBank/DDBJ whole genome shotgun (WGS) entry which is preliminary data.</text>
</comment>
<feature type="coiled-coil region" evidence="14">
    <location>
        <begin position="320"/>
        <end position="449"/>
    </location>
</feature>
<comment type="similarity">
    <text evidence="4">Belongs to the NUF2 family.</text>
</comment>
<keyword evidence="19" id="KW-1185">Reference proteome</keyword>
<accession>A0AA38VL58</accession>
<dbReference type="InterPro" id="IPR041112">
    <property type="entry name" value="Nuf2_DHR10-like"/>
</dbReference>
<dbReference type="EMBL" id="JANBVO010000031">
    <property type="protein sequence ID" value="KAJ9138214.1"/>
    <property type="molecule type" value="Genomic_DNA"/>
</dbReference>
<evidence type="ECO:0000256" key="10">
    <source>
        <dbReference type="ARBA" id="ARBA00023054"/>
    </source>
</evidence>
<dbReference type="GO" id="GO:0051315">
    <property type="term" value="P:attachment of mitotic spindle microtubules to kinetochore"/>
    <property type="evidence" value="ECO:0007669"/>
    <property type="project" value="TreeGrafter"/>
</dbReference>
<keyword evidence="8" id="KW-0498">Mitosis</keyword>
<dbReference type="PANTHER" id="PTHR21650:SF2">
    <property type="entry name" value="KINETOCHORE PROTEIN NUF2"/>
    <property type="match status" value="1"/>
</dbReference>
<feature type="coiled-coil region" evidence="14">
    <location>
        <begin position="166"/>
        <end position="256"/>
    </location>
</feature>
<evidence type="ECO:0000256" key="12">
    <source>
        <dbReference type="ARBA" id="ARBA00023306"/>
    </source>
</evidence>
<evidence type="ECO:0000313" key="19">
    <source>
        <dbReference type="Proteomes" id="UP001174694"/>
    </source>
</evidence>
<dbReference type="GO" id="GO:0051383">
    <property type="term" value="P:kinetochore organization"/>
    <property type="evidence" value="ECO:0007669"/>
    <property type="project" value="TreeGrafter"/>
</dbReference>
<evidence type="ECO:0000256" key="8">
    <source>
        <dbReference type="ARBA" id="ARBA00022776"/>
    </source>
</evidence>
<keyword evidence="10 14" id="KW-0175">Coiled coil</keyword>
<feature type="domain" description="Kinetochore protein Nuf2 N-terminal" evidence="16">
    <location>
        <begin position="30"/>
        <end position="167"/>
    </location>
</feature>
<evidence type="ECO:0000256" key="3">
    <source>
        <dbReference type="ARBA" id="ARBA00004629"/>
    </source>
</evidence>
<dbReference type="GO" id="GO:0044877">
    <property type="term" value="F:protein-containing complex binding"/>
    <property type="evidence" value="ECO:0007669"/>
    <property type="project" value="TreeGrafter"/>
</dbReference>
<feature type="region of interest" description="Disordered" evidence="15">
    <location>
        <begin position="1"/>
        <end position="21"/>
    </location>
</feature>
<dbReference type="GO" id="GO:0045132">
    <property type="term" value="P:meiotic chromosome segregation"/>
    <property type="evidence" value="ECO:0007669"/>
    <property type="project" value="TreeGrafter"/>
</dbReference>
<name>A0AA38VL58_9PEZI</name>
<dbReference type="Pfam" id="PF18595">
    <property type="entry name" value="Nuf2_DHR10-like"/>
    <property type="match status" value="1"/>
</dbReference>
<evidence type="ECO:0000256" key="4">
    <source>
        <dbReference type="ARBA" id="ARBA00005498"/>
    </source>
</evidence>
<keyword evidence="12" id="KW-0131">Cell cycle</keyword>
<reference evidence="18" key="1">
    <citation type="submission" date="2022-07" db="EMBL/GenBank/DDBJ databases">
        <title>Fungi with potential for degradation of polypropylene.</title>
        <authorList>
            <person name="Gostincar C."/>
        </authorList>
    </citation>
    <scope>NUCLEOTIDE SEQUENCE</scope>
    <source>
        <strain evidence="18">EXF-13308</strain>
    </source>
</reference>
<evidence type="ECO:0000256" key="2">
    <source>
        <dbReference type="ARBA" id="ARBA00004123"/>
    </source>
</evidence>
<keyword evidence="6" id="KW-0158">Chromosome</keyword>
<evidence type="ECO:0000256" key="11">
    <source>
        <dbReference type="ARBA" id="ARBA00023242"/>
    </source>
</evidence>
<evidence type="ECO:0000256" key="9">
    <source>
        <dbReference type="ARBA" id="ARBA00022838"/>
    </source>
</evidence>
<keyword evidence="11" id="KW-0539">Nucleus</keyword>
<evidence type="ECO:0000259" key="17">
    <source>
        <dbReference type="Pfam" id="PF18595"/>
    </source>
</evidence>
<evidence type="ECO:0000256" key="6">
    <source>
        <dbReference type="ARBA" id="ARBA00022454"/>
    </source>
</evidence>
<dbReference type="Gene3D" id="1.10.418.60">
    <property type="entry name" value="Ncd80 complex, Nuf2 subunit"/>
    <property type="match status" value="1"/>
</dbReference>
<comment type="subcellular location">
    <subcellularLocation>
        <location evidence="3">Chromosome</location>
        <location evidence="3">Centromere</location>
        <location evidence="3">Kinetochore</location>
    </subcellularLocation>
    <subcellularLocation>
        <location evidence="2">Nucleus</location>
    </subcellularLocation>
</comment>
<dbReference type="InterPro" id="IPR005549">
    <property type="entry name" value="Kinetochore_Nuf2_N"/>
</dbReference>
<comment type="function">
    <text evidence="1">Acts as a component of the essential kinetochore-associated NDC80 complex, which is required for chromosome segregation and spindle checkpoint activity.</text>
</comment>
<evidence type="ECO:0000256" key="14">
    <source>
        <dbReference type="SAM" id="Coils"/>
    </source>
</evidence>
<keyword evidence="13" id="KW-0137">Centromere</keyword>
<evidence type="ECO:0000256" key="7">
    <source>
        <dbReference type="ARBA" id="ARBA00022618"/>
    </source>
</evidence>
<dbReference type="Proteomes" id="UP001174694">
    <property type="component" value="Unassembled WGS sequence"/>
</dbReference>
<evidence type="ECO:0000256" key="15">
    <source>
        <dbReference type="SAM" id="MobiDB-lite"/>
    </source>
</evidence>
<feature type="domain" description="Nuf2 DHR10-like" evidence="17">
    <location>
        <begin position="279"/>
        <end position="395"/>
    </location>
</feature>
<sequence length="461" mass="53351">MAYNPRMSIIPPTQQQSRSRKKEEAADAFMLNDNEIVGCIVDIGIPFTVADLQKPNPLQVQMIFEWFAELLLNATRETVDPAMRAAAEDVCGEYCDVLMPGDTRNLMGFYVALRRLLLECGISDFSFTDLYRPTRERLAKIFSYLINFVRFRESQTNVIDENFNKAETTKARIEALYGENQDMEARLEDMRHNRRNMEALVAEKTHRNEDLKRRLLELRRNQEKVAARLEDAKGKKNELAARLEEKTAAKLALKQEGAKLRPYVLQSPSALQASLAELSNTLSSDKAHIDALDRRARALQTSADSFTVVSTDVASCIKLLDEIGAELAKEEEENARKVRQKDALQERRTDVQDVQREEAMLRRQLAKWLERTEKLRKQSAEKAQEAKRKMEELEALHQTLKQERSEKGDEIEKRRVRIEQTEKKMQDLKEKIETEVHNAHDEYLKLEAHIKLYITEMEQAI</sequence>
<evidence type="ECO:0000256" key="1">
    <source>
        <dbReference type="ARBA" id="ARBA00002772"/>
    </source>
</evidence>
<evidence type="ECO:0000256" key="13">
    <source>
        <dbReference type="ARBA" id="ARBA00023328"/>
    </source>
</evidence>
<dbReference type="PANTHER" id="PTHR21650">
    <property type="entry name" value="MEMBRALIN/KINETOCHORE PROTEIN NUF2"/>
    <property type="match status" value="1"/>
</dbReference>
<evidence type="ECO:0000259" key="16">
    <source>
        <dbReference type="Pfam" id="PF03800"/>
    </source>
</evidence>
<keyword evidence="9" id="KW-0995">Kinetochore</keyword>
<dbReference type="GO" id="GO:0051301">
    <property type="term" value="P:cell division"/>
    <property type="evidence" value="ECO:0007669"/>
    <property type="project" value="UniProtKB-KW"/>
</dbReference>
<dbReference type="GO" id="GO:0007052">
    <property type="term" value="P:mitotic spindle organization"/>
    <property type="evidence" value="ECO:0007669"/>
    <property type="project" value="TreeGrafter"/>
</dbReference>
<gene>
    <name evidence="18" type="ORF">NKR23_g8764</name>
</gene>
<protein>
    <recommendedName>
        <fullName evidence="5">Probable kinetochore protein NUF2</fullName>
    </recommendedName>
</protein>
<organism evidence="18 19">
    <name type="scientific">Pleurostoma richardsiae</name>
    <dbReference type="NCBI Taxonomy" id="41990"/>
    <lineage>
        <taxon>Eukaryota</taxon>
        <taxon>Fungi</taxon>
        <taxon>Dikarya</taxon>
        <taxon>Ascomycota</taxon>
        <taxon>Pezizomycotina</taxon>
        <taxon>Sordariomycetes</taxon>
        <taxon>Sordariomycetidae</taxon>
        <taxon>Calosphaeriales</taxon>
        <taxon>Pleurostomataceae</taxon>
        <taxon>Pleurostoma</taxon>
    </lineage>
</organism>
<dbReference type="GO" id="GO:0031262">
    <property type="term" value="C:Ndc80 complex"/>
    <property type="evidence" value="ECO:0007669"/>
    <property type="project" value="InterPro"/>
</dbReference>
<dbReference type="InterPro" id="IPR038275">
    <property type="entry name" value="Nuf2_N_sf"/>
</dbReference>
<dbReference type="GO" id="GO:0005634">
    <property type="term" value="C:nucleus"/>
    <property type="evidence" value="ECO:0007669"/>
    <property type="project" value="UniProtKB-SubCell"/>
</dbReference>
<evidence type="ECO:0000256" key="5">
    <source>
        <dbReference type="ARBA" id="ARBA00017594"/>
    </source>
</evidence>
<evidence type="ECO:0000313" key="18">
    <source>
        <dbReference type="EMBL" id="KAJ9138214.1"/>
    </source>
</evidence>
<dbReference type="Pfam" id="PF03800">
    <property type="entry name" value="Nuf2"/>
    <property type="match status" value="1"/>
</dbReference>
<proteinExistence type="inferred from homology"/>
<keyword evidence="7" id="KW-0132">Cell division</keyword>
<dbReference type="AlphaFoldDB" id="A0AA38VL58"/>